<dbReference type="Gene3D" id="3.40.50.10330">
    <property type="entry name" value="Probable inorganic polyphosphate/atp-NAD kinase, domain 1"/>
    <property type="match status" value="1"/>
</dbReference>
<dbReference type="Proteomes" id="UP000649345">
    <property type="component" value="Unassembled WGS sequence"/>
</dbReference>
<comment type="cofactor">
    <cofactor evidence="1">
        <name>Mg(2+)</name>
        <dbReference type="ChEBI" id="CHEBI:18420"/>
    </cofactor>
</comment>
<gene>
    <name evidence="10" type="ORF">H8S44_11790</name>
</gene>
<dbReference type="SMART" id="SM00046">
    <property type="entry name" value="DAGKc"/>
    <property type="match status" value="1"/>
</dbReference>
<evidence type="ECO:0000256" key="6">
    <source>
        <dbReference type="ARBA" id="ARBA00022840"/>
    </source>
</evidence>
<keyword evidence="5 10" id="KW-0418">Kinase</keyword>
<evidence type="ECO:0000256" key="7">
    <source>
        <dbReference type="ARBA" id="ARBA00023209"/>
    </source>
</evidence>
<dbReference type="GO" id="GO:0005524">
    <property type="term" value="F:ATP binding"/>
    <property type="evidence" value="ECO:0007669"/>
    <property type="project" value="UniProtKB-KW"/>
</dbReference>
<dbReference type="InterPro" id="IPR016064">
    <property type="entry name" value="NAD/diacylglycerol_kinase_sf"/>
</dbReference>
<evidence type="ECO:0000313" key="11">
    <source>
        <dbReference type="Proteomes" id="UP000649345"/>
    </source>
</evidence>
<keyword evidence="3" id="KW-0808">Transferase</keyword>
<name>A0A923LDR4_9FIRM</name>
<dbReference type="GO" id="GO:0016301">
    <property type="term" value="F:kinase activity"/>
    <property type="evidence" value="ECO:0007669"/>
    <property type="project" value="UniProtKB-KW"/>
</dbReference>
<dbReference type="InterPro" id="IPR001206">
    <property type="entry name" value="Diacylglycerol_kinase_cat_dom"/>
</dbReference>
<keyword evidence="7" id="KW-0444">Lipid biosynthesis</keyword>
<comment type="caution">
    <text evidence="10">The sequence shown here is derived from an EMBL/GenBank/DDBJ whole genome shotgun (WGS) entry which is preliminary data.</text>
</comment>
<keyword evidence="11" id="KW-1185">Reference proteome</keyword>
<organism evidence="10 11">
    <name type="scientific">Anaerosacchariphilus hominis</name>
    <dbReference type="NCBI Taxonomy" id="2763017"/>
    <lineage>
        <taxon>Bacteria</taxon>
        <taxon>Bacillati</taxon>
        <taxon>Bacillota</taxon>
        <taxon>Clostridia</taxon>
        <taxon>Lachnospirales</taxon>
        <taxon>Lachnospiraceae</taxon>
        <taxon>Anaerosacchariphilus</taxon>
    </lineage>
</organism>
<evidence type="ECO:0000256" key="8">
    <source>
        <dbReference type="ARBA" id="ARBA00023264"/>
    </source>
</evidence>
<dbReference type="PANTHER" id="PTHR12358">
    <property type="entry name" value="SPHINGOSINE KINASE"/>
    <property type="match status" value="1"/>
</dbReference>
<dbReference type="Gene3D" id="2.60.200.40">
    <property type="match status" value="1"/>
</dbReference>
<keyword evidence="7" id="KW-0443">Lipid metabolism</keyword>
<dbReference type="Pfam" id="PF00781">
    <property type="entry name" value="DAGK_cat"/>
    <property type="match status" value="1"/>
</dbReference>
<keyword evidence="4" id="KW-0547">Nucleotide-binding</keyword>
<dbReference type="Pfam" id="PF19279">
    <property type="entry name" value="YegS_C"/>
    <property type="match status" value="1"/>
</dbReference>
<dbReference type="InterPro" id="IPR005218">
    <property type="entry name" value="Diacylglycerol/lipid_kinase"/>
</dbReference>
<evidence type="ECO:0000256" key="2">
    <source>
        <dbReference type="ARBA" id="ARBA00005983"/>
    </source>
</evidence>
<dbReference type="InterPro" id="IPR045540">
    <property type="entry name" value="YegS/DAGK_C"/>
</dbReference>
<protein>
    <submittedName>
        <fullName evidence="10">Diacylglycerol kinase family lipid kinase</fullName>
    </submittedName>
</protein>
<dbReference type="AlphaFoldDB" id="A0A923LDR4"/>
<sequence length="313" mass="34520">MYYFIVNPGSRSGAGKNVWQKAEQILEQENVEYRVYFTGYRYHATRIAREITSRTDGERVILVAVGGDGTVNEVLNGITDFSRVLFGYLPTGSSNDFARCLGLPTDTETAVRNLLHPSRFDRIDLGLADFGDRKQYFAVSCGCGFDAAVCHEALSSRMKKLLNRLHLGKLTYAGIALKQLVLSRPGPVTVITEGGRARTFSRAYFVSAMNCPCEGGGLRLAPRADAHDGLLDIFVVNRLNRFFISLMLPTAYAGLHTIFPGVHLYRARAAEFKSASRLPAHTDGEAYFLENAVKISCVPRALALISAPDTHKF</sequence>
<dbReference type="NCBIfam" id="TIGR00147">
    <property type="entry name" value="YegS/Rv2252/BmrU family lipid kinase"/>
    <property type="match status" value="1"/>
</dbReference>
<comment type="similarity">
    <text evidence="2">Belongs to the diacylglycerol/lipid kinase family.</text>
</comment>
<proteinExistence type="inferred from homology"/>
<dbReference type="SUPFAM" id="SSF111331">
    <property type="entry name" value="NAD kinase/diacylglycerol kinase-like"/>
    <property type="match status" value="1"/>
</dbReference>
<evidence type="ECO:0000259" key="9">
    <source>
        <dbReference type="PROSITE" id="PS50146"/>
    </source>
</evidence>
<evidence type="ECO:0000313" key="10">
    <source>
        <dbReference type="EMBL" id="MBC5660451.1"/>
    </source>
</evidence>
<dbReference type="PROSITE" id="PS50146">
    <property type="entry name" value="DAGK"/>
    <property type="match status" value="1"/>
</dbReference>
<evidence type="ECO:0000256" key="4">
    <source>
        <dbReference type="ARBA" id="ARBA00022741"/>
    </source>
</evidence>
<keyword evidence="8" id="KW-1208">Phospholipid metabolism</keyword>
<dbReference type="GO" id="GO:0008654">
    <property type="term" value="P:phospholipid biosynthetic process"/>
    <property type="evidence" value="ECO:0007669"/>
    <property type="project" value="UniProtKB-KW"/>
</dbReference>
<feature type="domain" description="DAGKc" evidence="9">
    <location>
        <begin position="1"/>
        <end position="132"/>
    </location>
</feature>
<dbReference type="EMBL" id="JACOOR010000006">
    <property type="protein sequence ID" value="MBC5660451.1"/>
    <property type="molecule type" value="Genomic_DNA"/>
</dbReference>
<dbReference type="InterPro" id="IPR050187">
    <property type="entry name" value="Lipid_Phosphate_FormReg"/>
</dbReference>
<evidence type="ECO:0000256" key="1">
    <source>
        <dbReference type="ARBA" id="ARBA00001946"/>
    </source>
</evidence>
<accession>A0A923LDR4</accession>
<reference evidence="10" key="1">
    <citation type="submission" date="2020-08" db="EMBL/GenBank/DDBJ databases">
        <title>Genome public.</title>
        <authorList>
            <person name="Liu C."/>
            <person name="Sun Q."/>
        </authorList>
    </citation>
    <scope>NUCLEOTIDE SEQUENCE</scope>
    <source>
        <strain evidence="10">NSJ-68</strain>
    </source>
</reference>
<keyword evidence="7" id="KW-0594">Phospholipid biosynthesis</keyword>
<evidence type="ECO:0000256" key="5">
    <source>
        <dbReference type="ARBA" id="ARBA00022777"/>
    </source>
</evidence>
<dbReference type="InterPro" id="IPR017438">
    <property type="entry name" value="ATP-NAD_kinase_N"/>
</dbReference>
<keyword evidence="6" id="KW-0067">ATP-binding</keyword>
<dbReference type="RefSeq" id="WP_186872320.1">
    <property type="nucleotide sequence ID" value="NZ_JACOOR010000006.1"/>
</dbReference>
<dbReference type="PANTHER" id="PTHR12358:SF54">
    <property type="entry name" value="SPHINGOSINE KINASE RELATED PROTEIN"/>
    <property type="match status" value="1"/>
</dbReference>
<evidence type="ECO:0000256" key="3">
    <source>
        <dbReference type="ARBA" id="ARBA00022679"/>
    </source>
</evidence>